<dbReference type="SMART" id="SM00324">
    <property type="entry name" value="RhoGAP"/>
    <property type="match status" value="1"/>
</dbReference>
<dbReference type="Pfam" id="PF00784">
    <property type="entry name" value="MyTH4"/>
    <property type="match status" value="1"/>
</dbReference>
<feature type="region of interest" description="Disordered" evidence="1">
    <location>
        <begin position="292"/>
        <end position="313"/>
    </location>
</feature>
<dbReference type="GO" id="GO:0005856">
    <property type="term" value="C:cytoskeleton"/>
    <property type="evidence" value="ECO:0007669"/>
    <property type="project" value="InterPro"/>
</dbReference>
<dbReference type="PROSITE" id="PS51016">
    <property type="entry name" value="MYTH4"/>
    <property type="match status" value="1"/>
</dbReference>
<name>A0A139A769_GONPJ</name>
<feature type="compositionally biased region" description="Polar residues" evidence="1">
    <location>
        <begin position="292"/>
        <end position="303"/>
    </location>
</feature>
<dbReference type="SUPFAM" id="SSF48350">
    <property type="entry name" value="GTPase activation domain, GAP"/>
    <property type="match status" value="1"/>
</dbReference>
<dbReference type="SMART" id="SM00139">
    <property type="entry name" value="MyTH4"/>
    <property type="match status" value="1"/>
</dbReference>
<dbReference type="GO" id="GO:0005737">
    <property type="term" value="C:cytoplasm"/>
    <property type="evidence" value="ECO:0007669"/>
    <property type="project" value="TreeGrafter"/>
</dbReference>
<dbReference type="OrthoDB" id="437889at2759"/>
<proteinExistence type="predicted"/>
<dbReference type="PANTHER" id="PTHR45876">
    <property type="entry name" value="FI04035P"/>
    <property type="match status" value="1"/>
</dbReference>
<reference evidence="5 6" key="1">
    <citation type="journal article" date="2015" name="Genome Biol. Evol.">
        <title>Phylogenomic analyses indicate that early fungi evolved digesting cell walls of algal ancestors of land plants.</title>
        <authorList>
            <person name="Chang Y."/>
            <person name="Wang S."/>
            <person name="Sekimoto S."/>
            <person name="Aerts A.L."/>
            <person name="Choi C."/>
            <person name="Clum A."/>
            <person name="LaButti K.M."/>
            <person name="Lindquist E.A."/>
            <person name="Yee Ngan C."/>
            <person name="Ohm R.A."/>
            <person name="Salamov A.A."/>
            <person name="Grigoriev I.V."/>
            <person name="Spatafora J.W."/>
            <person name="Berbee M.L."/>
        </authorList>
    </citation>
    <scope>NUCLEOTIDE SEQUENCE [LARGE SCALE GENOMIC DNA]</scope>
    <source>
        <strain evidence="5 6">JEL478</strain>
    </source>
</reference>
<sequence>MHSSQVGCLMIKLTSDNSIVSISRMEQHQSFDWVELADPSTKTPFWANVRTGQCIWVAPNPPERIRVSNPDDFWELWDSRRSRPYYYSVNSGKSDWTRPKDEHCILPLIAIQQSSLGERLSTSMAPEQAIPVKSKENSPRNIFRPAPLPGSEPPLPPPASPRLPAKLVDRASSTSSRFTRNGTTTTTSSDAHHLNTDGGNGLHGTLSVEVSSQMPSPKSPRRPGNLDNLAVPKTVEPLLLPVSPASPRPKGSQDNLLVPYKRDADIAAKARAGGIGAPVLNESAAKLLNPLNQRSPSQLSSASDKPHSYRSLPQDLSRDITQFRIEGFAKQYFSEHRKGLLRRRVPPEKMLEWSKDTMKSPLLILNKSVHKDAMKSFKSVQQVMGDRGGKPLDAAATVEEMQRLLEMGINKGVLRDEILVQVCKQLTRNPHKESEYKGWELMGVLLIGFPPSKNFEHYLESFIAAGTRSEEPRISALAFNCQKKLVRIGKSGPRGKVPAAAEVERARVAAYSPSVFGETLEEVMTIQAKDFPEDEIPRVMVFLARAVLKLGGCKTEGIFRVPGDADSVAELKCRIENRNYDVSGIFDPSVPASLLKLWMRELADPIIPVELYDQCIGVGRKEMEKRNEATENAWDIVKQLPPLSRAVANYMVQFLRIVADPEHQKITKMTLNNLAMVFAPNFLRCPSDNPTLIFENTKFEQSFLKLLIMSGGDDDYAHLAETHQIAM</sequence>
<dbReference type="InterPro" id="IPR038185">
    <property type="entry name" value="MyTH4_dom_sf"/>
</dbReference>
<feature type="domain" description="Rho-GAP" evidence="3">
    <location>
        <begin position="518"/>
        <end position="715"/>
    </location>
</feature>
<dbReference type="FunFam" id="1.10.555.10:FF:000045">
    <property type="entry name" value="RhoGAP domain containing protein"/>
    <property type="match status" value="1"/>
</dbReference>
<feature type="domain" description="MyTH4" evidence="4">
    <location>
        <begin position="353"/>
        <end position="507"/>
    </location>
</feature>
<feature type="compositionally biased region" description="Pro residues" evidence="1">
    <location>
        <begin position="146"/>
        <end position="161"/>
    </location>
</feature>
<dbReference type="GO" id="GO:0005096">
    <property type="term" value="F:GTPase activator activity"/>
    <property type="evidence" value="ECO:0007669"/>
    <property type="project" value="TreeGrafter"/>
</dbReference>
<feature type="compositionally biased region" description="Low complexity" evidence="1">
    <location>
        <begin position="172"/>
        <end position="189"/>
    </location>
</feature>
<protein>
    <recommendedName>
        <fullName evidence="7">RhoGAP-domain-containing protein</fullName>
    </recommendedName>
</protein>
<dbReference type="InterPro" id="IPR001202">
    <property type="entry name" value="WW_dom"/>
</dbReference>
<dbReference type="Gene3D" id="1.10.555.10">
    <property type="entry name" value="Rho GTPase activation protein"/>
    <property type="match status" value="1"/>
</dbReference>
<dbReference type="STRING" id="1344416.A0A139A769"/>
<dbReference type="InterPro" id="IPR000198">
    <property type="entry name" value="RhoGAP_dom"/>
</dbReference>
<dbReference type="Gene3D" id="1.25.40.530">
    <property type="entry name" value="MyTH4 domain"/>
    <property type="match status" value="1"/>
</dbReference>
<feature type="domain" description="WW" evidence="2">
    <location>
        <begin position="74"/>
        <end position="101"/>
    </location>
</feature>
<dbReference type="GO" id="GO:0007165">
    <property type="term" value="P:signal transduction"/>
    <property type="evidence" value="ECO:0007669"/>
    <property type="project" value="InterPro"/>
</dbReference>
<dbReference type="Pfam" id="PF00620">
    <property type="entry name" value="RhoGAP"/>
    <property type="match status" value="1"/>
</dbReference>
<evidence type="ECO:0000259" key="2">
    <source>
        <dbReference type="PROSITE" id="PS50020"/>
    </source>
</evidence>
<dbReference type="PROSITE" id="PS50238">
    <property type="entry name" value="RHOGAP"/>
    <property type="match status" value="1"/>
</dbReference>
<accession>A0A139A769</accession>
<dbReference type="PROSITE" id="PS50020">
    <property type="entry name" value="WW_DOMAIN_2"/>
    <property type="match status" value="1"/>
</dbReference>
<dbReference type="PANTHER" id="PTHR45876:SF8">
    <property type="entry name" value="FI04035P"/>
    <property type="match status" value="1"/>
</dbReference>
<dbReference type="Proteomes" id="UP000070544">
    <property type="component" value="Unassembled WGS sequence"/>
</dbReference>
<gene>
    <name evidence="5" type="ORF">M427DRAFT_502256</name>
</gene>
<evidence type="ECO:0000313" key="5">
    <source>
        <dbReference type="EMBL" id="KXS12662.1"/>
    </source>
</evidence>
<dbReference type="OMA" id="DEMYNDC"/>
<dbReference type="InterPro" id="IPR008936">
    <property type="entry name" value="Rho_GTPase_activation_prot"/>
</dbReference>
<evidence type="ECO:0000259" key="3">
    <source>
        <dbReference type="PROSITE" id="PS50238"/>
    </source>
</evidence>
<dbReference type="EMBL" id="KQ965786">
    <property type="protein sequence ID" value="KXS12662.1"/>
    <property type="molecule type" value="Genomic_DNA"/>
</dbReference>
<dbReference type="InterPro" id="IPR000857">
    <property type="entry name" value="MyTH4_dom"/>
</dbReference>
<keyword evidence="6" id="KW-1185">Reference proteome</keyword>
<organism evidence="5 6">
    <name type="scientific">Gonapodya prolifera (strain JEL478)</name>
    <name type="common">Monoblepharis prolifera</name>
    <dbReference type="NCBI Taxonomy" id="1344416"/>
    <lineage>
        <taxon>Eukaryota</taxon>
        <taxon>Fungi</taxon>
        <taxon>Fungi incertae sedis</taxon>
        <taxon>Chytridiomycota</taxon>
        <taxon>Chytridiomycota incertae sedis</taxon>
        <taxon>Monoblepharidomycetes</taxon>
        <taxon>Monoblepharidales</taxon>
        <taxon>Gonapodyaceae</taxon>
        <taxon>Gonapodya</taxon>
    </lineage>
</organism>
<evidence type="ECO:0000256" key="1">
    <source>
        <dbReference type="SAM" id="MobiDB-lite"/>
    </source>
</evidence>
<dbReference type="AlphaFoldDB" id="A0A139A769"/>
<evidence type="ECO:0000313" key="6">
    <source>
        <dbReference type="Proteomes" id="UP000070544"/>
    </source>
</evidence>
<feature type="region of interest" description="Disordered" evidence="1">
    <location>
        <begin position="119"/>
        <end position="229"/>
    </location>
</feature>
<evidence type="ECO:0008006" key="7">
    <source>
        <dbReference type="Google" id="ProtNLM"/>
    </source>
</evidence>
<evidence type="ECO:0000259" key="4">
    <source>
        <dbReference type="PROSITE" id="PS51016"/>
    </source>
</evidence>